<evidence type="ECO:0000256" key="10">
    <source>
        <dbReference type="RuleBase" id="RU003694"/>
    </source>
</evidence>
<dbReference type="SMART" id="SM00825">
    <property type="entry name" value="PKS_KS"/>
    <property type="match status" value="1"/>
</dbReference>
<dbReference type="InterPro" id="IPR018201">
    <property type="entry name" value="Ketoacyl_synth_AS"/>
</dbReference>
<evidence type="ECO:0000256" key="7">
    <source>
        <dbReference type="ARBA" id="ARBA00023160"/>
    </source>
</evidence>
<keyword evidence="8 13" id="KW-0012">Acyltransferase</keyword>
<comment type="similarity">
    <text evidence="2 10">Belongs to the thiolase-like superfamily. Beta-ketoacyl-ACP synthases family.</text>
</comment>
<dbReference type="PROSITE" id="PS52004">
    <property type="entry name" value="KS3_2"/>
    <property type="match status" value="1"/>
</dbReference>
<evidence type="ECO:0000256" key="9">
    <source>
        <dbReference type="NCBIfam" id="TIGR03150"/>
    </source>
</evidence>
<feature type="region of interest" description="Disordered" evidence="11">
    <location>
        <begin position="1"/>
        <end position="42"/>
    </location>
</feature>
<keyword evidence="7" id="KW-0275">Fatty acid biosynthesis</keyword>
<evidence type="ECO:0000256" key="11">
    <source>
        <dbReference type="SAM" id="MobiDB-lite"/>
    </source>
</evidence>
<evidence type="ECO:0000256" key="1">
    <source>
        <dbReference type="ARBA" id="ARBA00005194"/>
    </source>
</evidence>
<keyword evidence="6" id="KW-0443">Lipid metabolism</keyword>
<dbReference type="CDD" id="cd00834">
    <property type="entry name" value="KAS_I_II"/>
    <property type="match status" value="1"/>
</dbReference>
<evidence type="ECO:0000256" key="5">
    <source>
        <dbReference type="ARBA" id="ARBA00022832"/>
    </source>
</evidence>
<dbReference type="Pfam" id="PF00109">
    <property type="entry name" value="ketoacyl-synt"/>
    <property type="match status" value="1"/>
</dbReference>
<reference evidence="14" key="1">
    <citation type="journal article" date="2019" name="Int. J. Syst. Evol. Microbiol.">
        <title>The Global Catalogue of Microorganisms (GCM) 10K type strain sequencing project: providing services to taxonomists for standard genome sequencing and annotation.</title>
        <authorList>
            <consortium name="The Broad Institute Genomics Platform"/>
            <consortium name="The Broad Institute Genome Sequencing Center for Infectious Disease"/>
            <person name="Wu L."/>
            <person name="Ma J."/>
        </authorList>
    </citation>
    <scope>NUCLEOTIDE SEQUENCE [LARGE SCALE GENOMIC DNA]</scope>
    <source>
        <strain evidence="14">CCM 2050</strain>
    </source>
</reference>
<keyword evidence="3" id="KW-0444">Lipid biosynthesis</keyword>
<comment type="pathway">
    <text evidence="1">Lipid metabolism; fatty acid biosynthesis.</text>
</comment>
<dbReference type="Proteomes" id="UP001596264">
    <property type="component" value="Unassembled WGS sequence"/>
</dbReference>
<dbReference type="InterPro" id="IPR017568">
    <property type="entry name" value="3-oxoacyl-ACP_synth-2"/>
</dbReference>
<sequence length="472" mass="49425">MSQHSSLPNDSLIDQATTNSTINSPIGNIPATAQKKQRHKLPHYERTDELRVVVTGMGAVTPLGLDVESSWAKLLKGESGITAISHFDATGYRAQIAGVVKDFDAKQYMNAKDARRYDEFMHYAVAASSMALKNAGFIEEVSATDAPVQGVDQERFGVILGSGIGGIQNIENSRDTLREKGASKVSPFIIPGSIVNMAAGLVAIKHCLKGPNLATSTACTTATHAIGLAARLIAYGDADVILAGGSEKGSSPLGISGFGAMHALSTRNDEPTRASRPFDKDRDGFVLGDGAGVMVLESLAHAKARGATILAELVGFGMSDDASHITAPPEDGRGAARAMRNALEDAGIEPSVVGYVNAHGTSTPAGDVAESIAIETVFAPVKDSILVSSTKSMTGHLLGAAGGVEAIFTVLALQHQQVPPTINLENIEDNCNLDYVANQSRQVDNLQYAVSNSFGFGGTNGSLIFARWPVKP</sequence>
<dbReference type="PANTHER" id="PTHR11712:SF336">
    <property type="entry name" value="3-OXOACYL-[ACYL-CARRIER-PROTEIN] SYNTHASE, MITOCHONDRIAL"/>
    <property type="match status" value="1"/>
</dbReference>
<evidence type="ECO:0000256" key="6">
    <source>
        <dbReference type="ARBA" id="ARBA00023098"/>
    </source>
</evidence>
<feature type="domain" description="Ketosynthase family 3 (KS3)" evidence="12">
    <location>
        <begin position="49"/>
        <end position="467"/>
    </location>
</feature>
<evidence type="ECO:0000259" key="12">
    <source>
        <dbReference type="PROSITE" id="PS52004"/>
    </source>
</evidence>
<evidence type="ECO:0000256" key="3">
    <source>
        <dbReference type="ARBA" id="ARBA00022516"/>
    </source>
</evidence>
<dbReference type="EC" id="2.3.1.179" evidence="9"/>
<dbReference type="InterPro" id="IPR016039">
    <property type="entry name" value="Thiolase-like"/>
</dbReference>
<dbReference type="InterPro" id="IPR014030">
    <property type="entry name" value="Ketoacyl_synth_N"/>
</dbReference>
<dbReference type="PANTHER" id="PTHR11712">
    <property type="entry name" value="POLYKETIDE SYNTHASE-RELATED"/>
    <property type="match status" value="1"/>
</dbReference>
<dbReference type="Pfam" id="PF02801">
    <property type="entry name" value="Ketoacyl-synt_C"/>
    <property type="match status" value="1"/>
</dbReference>
<evidence type="ECO:0000313" key="14">
    <source>
        <dbReference type="Proteomes" id="UP001596264"/>
    </source>
</evidence>
<dbReference type="InterPro" id="IPR000794">
    <property type="entry name" value="Beta-ketoacyl_synthase"/>
</dbReference>
<dbReference type="NCBIfam" id="NF005589">
    <property type="entry name" value="PRK07314.1"/>
    <property type="match status" value="1"/>
</dbReference>
<dbReference type="RefSeq" id="WP_201562873.1">
    <property type="nucleotide sequence ID" value="NZ_CAJGZK010000010.1"/>
</dbReference>
<accession>A0ABW1W5H1</accession>
<dbReference type="GO" id="GO:0004315">
    <property type="term" value="F:3-oxoacyl-[acyl-carrier-protein] synthase activity"/>
    <property type="evidence" value="ECO:0007669"/>
    <property type="project" value="UniProtKB-EC"/>
</dbReference>
<proteinExistence type="inferred from homology"/>
<protein>
    <recommendedName>
        <fullName evidence="9">Beta-ketoacyl-ACP synthase II</fullName>
        <ecNumber evidence="9">2.3.1.179</ecNumber>
    </recommendedName>
</protein>
<dbReference type="Gene3D" id="3.40.47.10">
    <property type="match status" value="1"/>
</dbReference>
<comment type="caution">
    <text evidence="13">The sequence shown here is derived from an EMBL/GenBank/DDBJ whole genome shotgun (WGS) entry which is preliminary data.</text>
</comment>
<organism evidence="13 14">
    <name type="scientific">Psychrobacter glacincola</name>
    <dbReference type="NCBI Taxonomy" id="56810"/>
    <lineage>
        <taxon>Bacteria</taxon>
        <taxon>Pseudomonadati</taxon>
        <taxon>Pseudomonadota</taxon>
        <taxon>Gammaproteobacteria</taxon>
        <taxon>Moraxellales</taxon>
        <taxon>Moraxellaceae</taxon>
        <taxon>Psychrobacter</taxon>
    </lineage>
</organism>
<gene>
    <name evidence="13" type="primary">fabF</name>
    <name evidence="13" type="ORF">ACFP58_02520</name>
</gene>
<feature type="compositionally biased region" description="Polar residues" evidence="11">
    <location>
        <begin position="1"/>
        <end position="26"/>
    </location>
</feature>
<evidence type="ECO:0000256" key="8">
    <source>
        <dbReference type="ARBA" id="ARBA00023315"/>
    </source>
</evidence>
<dbReference type="NCBIfam" id="TIGR03150">
    <property type="entry name" value="fabF"/>
    <property type="match status" value="1"/>
</dbReference>
<evidence type="ECO:0000313" key="13">
    <source>
        <dbReference type="EMBL" id="MFC6380349.1"/>
    </source>
</evidence>
<keyword evidence="5" id="KW-0276">Fatty acid metabolism</keyword>
<dbReference type="PROSITE" id="PS00606">
    <property type="entry name" value="KS3_1"/>
    <property type="match status" value="1"/>
</dbReference>
<dbReference type="NCBIfam" id="NF004970">
    <property type="entry name" value="PRK06333.1"/>
    <property type="match status" value="1"/>
</dbReference>
<dbReference type="EMBL" id="JBHSTZ010000007">
    <property type="protein sequence ID" value="MFC6380349.1"/>
    <property type="molecule type" value="Genomic_DNA"/>
</dbReference>
<evidence type="ECO:0000256" key="2">
    <source>
        <dbReference type="ARBA" id="ARBA00008467"/>
    </source>
</evidence>
<name>A0ABW1W5H1_9GAMM</name>
<dbReference type="SUPFAM" id="SSF53901">
    <property type="entry name" value="Thiolase-like"/>
    <property type="match status" value="2"/>
</dbReference>
<keyword evidence="14" id="KW-1185">Reference proteome</keyword>
<dbReference type="InterPro" id="IPR020841">
    <property type="entry name" value="PKS_Beta-ketoAc_synthase_dom"/>
</dbReference>
<dbReference type="InterPro" id="IPR014031">
    <property type="entry name" value="Ketoacyl_synth_C"/>
</dbReference>
<evidence type="ECO:0000256" key="4">
    <source>
        <dbReference type="ARBA" id="ARBA00022679"/>
    </source>
</evidence>
<keyword evidence="4 10" id="KW-0808">Transferase</keyword>